<evidence type="ECO:0000259" key="1">
    <source>
        <dbReference type="Pfam" id="PF06985"/>
    </source>
</evidence>
<dbReference type="InterPro" id="IPR010730">
    <property type="entry name" value="HET"/>
</dbReference>
<proteinExistence type="predicted"/>
<dbReference type="OrthoDB" id="5428863at2759"/>
<feature type="domain" description="Heterokaryon incompatibility" evidence="1">
    <location>
        <begin position="192"/>
        <end position="326"/>
    </location>
</feature>
<keyword evidence="3" id="KW-1185">Reference proteome</keyword>
<dbReference type="EMBL" id="ML978958">
    <property type="protein sequence ID" value="KAF1932678.1"/>
    <property type="molecule type" value="Genomic_DNA"/>
</dbReference>
<accession>A0A6A5S075</accession>
<protein>
    <submittedName>
        <fullName evidence="2">HET-domain-containing protein</fullName>
    </submittedName>
</protein>
<dbReference type="GeneID" id="54346207"/>
<dbReference type="RefSeq" id="XP_033452926.1">
    <property type="nucleotide sequence ID" value="XM_033588560.1"/>
</dbReference>
<evidence type="ECO:0000313" key="2">
    <source>
        <dbReference type="EMBL" id="KAF1932678.1"/>
    </source>
</evidence>
<dbReference type="Pfam" id="PF06985">
    <property type="entry name" value="HET"/>
    <property type="match status" value="1"/>
</dbReference>
<reference evidence="2" key="1">
    <citation type="journal article" date="2020" name="Stud. Mycol.">
        <title>101 Dothideomycetes genomes: a test case for predicting lifestyles and emergence of pathogens.</title>
        <authorList>
            <person name="Haridas S."/>
            <person name="Albert R."/>
            <person name="Binder M."/>
            <person name="Bloem J."/>
            <person name="Labutti K."/>
            <person name="Salamov A."/>
            <person name="Andreopoulos B."/>
            <person name="Baker S."/>
            <person name="Barry K."/>
            <person name="Bills G."/>
            <person name="Bluhm B."/>
            <person name="Cannon C."/>
            <person name="Castanera R."/>
            <person name="Culley D."/>
            <person name="Daum C."/>
            <person name="Ezra D."/>
            <person name="Gonzalez J."/>
            <person name="Henrissat B."/>
            <person name="Kuo A."/>
            <person name="Liang C."/>
            <person name="Lipzen A."/>
            <person name="Lutzoni F."/>
            <person name="Magnuson J."/>
            <person name="Mondo S."/>
            <person name="Nolan M."/>
            <person name="Ohm R."/>
            <person name="Pangilinan J."/>
            <person name="Park H.-J."/>
            <person name="Ramirez L."/>
            <person name="Alfaro M."/>
            <person name="Sun H."/>
            <person name="Tritt A."/>
            <person name="Yoshinaga Y."/>
            <person name="Zwiers L.-H."/>
            <person name="Turgeon B."/>
            <person name="Goodwin S."/>
            <person name="Spatafora J."/>
            <person name="Crous P."/>
            <person name="Grigoriev I."/>
        </authorList>
    </citation>
    <scope>NUCLEOTIDE SEQUENCE</scope>
    <source>
        <strain evidence="2">CBS 183.55</strain>
    </source>
</reference>
<dbReference type="PANTHER" id="PTHR33112">
    <property type="entry name" value="DOMAIN PROTEIN, PUTATIVE-RELATED"/>
    <property type="match status" value="1"/>
</dbReference>
<name>A0A6A5S075_9PLEO</name>
<dbReference type="AlphaFoldDB" id="A0A6A5S075"/>
<evidence type="ECO:0000313" key="3">
    <source>
        <dbReference type="Proteomes" id="UP000800082"/>
    </source>
</evidence>
<dbReference type="Proteomes" id="UP000800082">
    <property type="component" value="Unassembled WGS sequence"/>
</dbReference>
<dbReference type="PANTHER" id="PTHR33112:SF1">
    <property type="entry name" value="HETEROKARYON INCOMPATIBILITY DOMAIN-CONTAINING PROTEIN"/>
    <property type="match status" value="1"/>
</dbReference>
<organism evidence="2 3">
    <name type="scientific">Didymella exigua CBS 183.55</name>
    <dbReference type="NCBI Taxonomy" id="1150837"/>
    <lineage>
        <taxon>Eukaryota</taxon>
        <taxon>Fungi</taxon>
        <taxon>Dikarya</taxon>
        <taxon>Ascomycota</taxon>
        <taxon>Pezizomycotina</taxon>
        <taxon>Dothideomycetes</taxon>
        <taxon>Pleosporomycetidae</taxon>
        <taxon>Pleosporales</taxon>
        <taxon>Pleosporineae</taxon>
        <taxon>Didymellaceae</taxon>
        <taxon>Didymella</taxon>
    </lineage>
</organism>
<sequence>MKEKASIGERFPWRPDVSDDREHLCDRCSALNLGSYSDVQEEKERGTIAFIEKASMRRGCKLCKQFGCIFAALESIRKESSGHSSFTLDYRRLRTERWNDFYIRVRFMEFSKIFDFDFDFYPTTPLDLEDSWIPIVKTMTSNTSNLDLAQRWLRICQSSHARCQRLQARCEILRVIDCREKTLRLIDSSEPYACLSYVWGDHPTGEKGDWTSTLRRAPRTIQDAMSVTLSLGIAYLWVDRYCIDQDNPEEKHEIIRSMDLIYQGAEITIVAPTGPDPHYGLPGVDATPRRCQLSLAVGKHTFVSTENMREQIHAAVWSSRGWTYQEMLMSRRRIVFTDSQMYFQCASAVWLESLDLAATDPQSQLYEQFRVFPTFEANNGFDEIQNRLKEYYQRRLSFKTDAIHAFSGICNAHVTDAGPVALTHFYGVPIVFPDTCHQIAQTTFIEALNWRILHRDSVLEPLMFPLIFPSWSWASVKARSSSNSNEGEYIKPYHFCTDQADLRISLQSKRGYQVELGKILAGHVRTEYTSFEPVLCITGYVLRGCFTRVVSGAAGAGGLQLDSRDVHDFSNVVALLLGVTREPSIGRSHGLAKRYKFHCLLIERLTPQQLLHSKCSSNGQSGFRRIGVWTPPILPSAVGGDDFATSESIRALLIDRMSDEKGAWTWSRETLSLF</sequence>
<gene>
    <name evidence="2" type="ORF">M421DRAFT_246652</name>
</gene>